<evidence type="ECO:0000313" key="7">
    <source>
        <dbReference type="EMBL" id="OGZ75373.1"/>
    </source>
</evidence>
<evidence type="ECO:0000256" key="3">
    <source>
        <dbReference type="ARBA" id="ARBA00022989"/>
    </source>
</evidence>
<organism evidence="7 8">
    <name type="scientific">Candidatus Staskawiczbacteria bacterium RIFCSPLOWO2_12_FULL_37_15</name>
    <dbReference type="NCBI Taxonomy" id="1802218"/>
    <lineage>
        <taxon>Bacteria</taxon>
        <taxon>Candidatus Staskawicziibacteriota</taxon>
    </lineage>
</organism>
<evidence type="ECO:0000256" key="1">
    <source>
        <dbReference type="ARBA" id="ARBA00004141"/>
    </source>
</evidence>
<dbReference type="GO" id="GO:0000271">
    <property type="term" value="P:polysaccharide biosynthetic process"/>
    <property type="evidence" value="ECO:0007669"/>
    <property type="project" value="InterPro"/>
</dbReference>
<proteinExistence type="predicted"/>
<evidence type="ECO:0000256" key="2">
    <source>
        <dbReference type="ARBA" id="ARBA00022692"/>
    </source>
</evidence>
<dbReference type="GO" id="GO:0016020">
    <property type="term" value="C:membrane"/>
    <property type="evidence" value="ECO:0007669"/>
    <property type="project" value="UniProtKB-SubCell"/>
</dbReference>
<evidence type="ECO:0000256" key="4">
    <source>
        <dbReference type="ARBA" id="ARBA00023136"/>
    </source>
</evidence>
<evidence type="ECO:0000256" key="5">
    <source>
        <dbReference type="SAM" id="Phobius"/>
    </source>
</evidence>
<dbReference type="EMBL" id="MHPE01000049">
    <property type="protein sequence ID" value="OGZ75373.1"/>
    <property type="molecule type" value="Genomic_DNA"/>
</dbReference>
<reference evidence="7 8" key="1">
    <citation type="journal article" date="2016" name="Nat. Commun.">
        <title>Thousands of microbial genomes shed light on interconnected biogeochemical processes in an aquifer system.</title>
        <authorList>
            <person name="Anantharaman K."/>
            <person name="Brown C.T."/>
            <person name="Hug L.A."/>
            <person name="Sharon I."/>
            <person name="Castelle C.J."/>
            <person name="Probst A.J."/>
            <person name="Thomas B.C."/>
            <person name="Singh A."/>
            <person name="Wilkins M.J."/>
            <person name="Karaoz U."/>
            <person name="Brodie E.L."/>
            <person name="Williams K.H."/>
            <person name="Hubbard S.S."/>
            <person name="Banfield J.F."/>
        </authorList>
    </citation>
    <scope>NUCLEOTIDE SEQUENCE [LARGE SCALE GENOMIC DNA]</scope>
</reference>
<sequence length="77" mass="9016">MVKYWGNKHWAFQKPEKEDMLNEVAQFFLVTAVGLAIDVAAFYYFSQYFWGQLSVIFAAAIAAVWNFTAYKFLVFKK</sequence>
<dbReference type="AlphaFoldDB" id="A0A1G2IL58"/>
<keyword evidence="4 5" id="KW-0472">Membrane</keyword>
<dbReference type="InterPro" id="IPR007267">
    <property type="entry name" value="GtrA_DPMS_TM"/>
</dbReference>
<feature type="transmembrane region" description="Helical" evidence="5">
    <location>
        <begin position="24"/>
        <end position="45"/>
    </location>
</feature>
<evidence type="ECO:0000313" key="8">
    <source>
        <dbReference type="Proteomes" id="UP000178632"/>
    </source>
</evidence>
<protein>
    <recommendedName>
        <fullName evidence="6">GtrA/DPMS transmembrane domain-containing protein</fullName>
    </recommendedName>
</protein>
<comment type="caution">
    <text evidence="7">The sequence shown here is derived from an EMBL/GenBank/DDBJ whole genome shotgun (WGS) entry which is preliminary data.</text>
</comment>
<name>A0A1G2IL58_9BACT</name>
<evidence type="ECO:0000259" key="6">
    <source>
        <dbReference type="Pfam" id="PF04138"/>
    </source>
</evidence>
<feature type="domain" description="GtrA/DPMS transmembrane" evidence="6">
    <location>
        <begin position="2"/>
        <end position="75"/>
    </location>
</feature>
<dbReference type="Proteomes" id="UP000178632">
    <property type="component" value="Unassembled WGS sequence"/>
</dbReference>
<feature type="transmembrane region" description="Helical" evidence="5">
    <location>
        <begin position="51"/>
        <end position="73"/>
    </location>
</feature>
<dbReference type="Pfam" id="PF04138">
    <property type="entry name" value="GtrA_DPMS_TM"/>
    <property type="match status" value="1"/>
</dbReference>
<accession>A0A1G2IL58</accession>
<keyword evidence="2 5" id="KW-0812">Transmembrane</keyword>
<gene>
    <name evidence="7" type="ORF">A3G45_02120</name>
</gene>
<keyword evidence="3 5" id="KW-1133">Transmembrane helix</keyword>
<comment type="subcellular location">
    <subcellularLocation>
        <location evidence="1">Membrane</location>
        <topology evidence="1">Multi-pass membrane protein</topology>
    </subcellularLocation>
</comment>